<dbReference type="KEGG" id="hmo:HM1_1785"/>
<evidence type="ECO:0000313" key="3">
    <source>
        <dbReference type="Proteomes" id="UP000008550"/>
    </source>
</evidence>
<proteinExistence type="predicted"/>
<evidence type="ECO:0008006" key="4">
    <source>
        <dbReference type="Google" id="ProtNLM"/>
    </source>
</evidence>
<organism evidence="2 3">
    <name type="scientific">Heliobacterium modesticaldum (strain ATCC 51547 / Ice1)</name>
    <dbReference type="NCBI Taxonomy" id="498761"/>
    <lineage>
        <taxon>Bacteria</taxon>
        <taxon>Bacillati</taxon>
        <taxon>Bacillota</taxon>
        <taxon>Clostridia</taxon>
        <taxon>Eubacteriales</taxon>
        <taxon>Heliobacteriaceae</taxon>
        <taxon>Heliomicrobium</taxon>
    </lineage>
</organism>
<evidence type="ECO:0000256" key="1">
    <source>
        <dbReference type="SAM" id="MobiDB-lite"/>
    </source>
</evidence>
<reference evidence="2 3" key="1">
    <citation type="journal article" date="2008" name="J. Bacteriol.">
        <title>The genome of Heliobacterium modesticaldum, a phototrophic representative of the Firmicutes containing the simplest photosynthetic apparatus.</title>
        <authorList>
            <person name="Sattley W.M."/>
            <person name="Madigan M.T."/>
            <person name="Swingley W.D."/>
            <person name="Cheung P.C."/>
            <person name="Clocksin K.M."/>
            <person name="Conrad A.L."/>
            <person name="Dejesa L.C."/>
            <person name="Honchak B.M."/>
            <person name="Jung D.O."/>
            <person name="Karbach L.E."/>
            <person name="Kurdoglu A."/>
            <person name="Lahiri S."/>
            <person name="Mastrian S.D."/>
            <person name="Page L.E."/>
            <person name="Taylor H.L."/>
            <person name="Wang Z.T."/>
            <person name="Raymond J."/>
            <person name="Chen M."/>
            <person name="Blankenship R.E."/>
            <person name="Touchman J.W."/>
        </authorList>
    </citation>
    <scope>NUCLEOTIDE SEQUENCE [LARGE SCALE GENOMIC DNA]</scope>
    <source>
        <strain evidence="3">ATCC 51547 / Ice1</strain>
    </source>
</reference>
<feature type="region of interest" description="Disordered" evidence="1">
    <location>
        <begin position="1"/>
        <end position="28"/>
    </location>
</feature>
<dbReference type="eggNOG" id="COG0457">
    <property type="taxonomic scope" value="Bacteria"/>
</dbReference>
<gene>
    <name evidence="2" type="ORF">HM1_1785</name>
</gene>
<dbReference type="Gene3D" id="1.25.40.10">
    <property type="entry name" value="Tetratricopeptide repeat domain"/>
    <property type="match status" value="2"/>
</dbReference>
<sequence>MASSSRFTSTRANAWSGLREEPRRSQARQITLVPAPHRPASDEDIAEGIRLHSLAMSGNREAIQQALTYFEQLRNRHPADDRVAAYFADCQSLLGSVVDDSYSMFKNAIPAIKLLDQAVENRPDDLEIRLLRAYQSFRLHEGFFRRTSTAIGDFEAILAAYDEGRLALPPKKRNQILFDLGCAYQRLGMAEQADEVWNRLLALDVGGDYTGAVERARGYFPADQETALLALTEKADLLREGVRLFEAGAAGDRGAARVAKELLKKAHETDPDDALALAYYASATALIEKDAVEPNALFGCAIRAMKALREAKEKDPENPRIRLLRAYLAYSLPEAFFHTAQTAIQDFRFVLEAYEKDPALLTKEEYARLLHHLGECYRRSTNDFEAKKIWARLAADCPDSPYCDSIPASVREEVTP</sequence>
<dbReference type="EMBL" id="CP000930">
    <property type="protein sequence ID" value="ABZ84350.1"/>
    <property type="molecule type" value="Genomic_DNA"/>
</dbReference>
<feature type="compositionally biased region" description="Polar residues" evidence="1">
    <location>
        <begin position="1"/>
        <end position="13"/>
    </location>
</feature>
<keyword evidence="3" id="KW-1185">Reference proteome</keyword>
<dbReference type="STRING" id="498761.HM1_1785"/>
<dbReference type="OrthoDB" id="1807878at2"/>
<dbReference type="HOGENOM" id="CLU_660175_0_0_9"/>
<evidence type="ECO:0000313" key="2">
    <source>
        <dbReference type="EMBL" id="ABZ84350.1"/>
    </source>
</evidence>
<dbReference type="RefSeq" id="WP_012282854.1">
    <property type="nucleotide sequence ID" value="NC_010337.2"/>
</dbReference>
<dbReference type="InterPro" id="IPR011990">
    <property type="entry name" value="TPR-like_helical_dom_sf"/>
</dbReference>
<accession>B0TEU8</accession>
<dbReference type="AlphaFoldDB" id="B0TEU8"/>
<name>B0TEU8_HELMI</name>
<protein>
    <recommendedName>
        <fullName evidence="4">Tetratricopeptide repeat protein</fullName>
    </recommendedName>
</protein>
<dbReference type="Proteomes" id="UP000008550">
    <property type="component" value="Chromosome"/>
</dbReference>
<dbReference type="InterPro" id="IPR019734">
    <property type="entry name" value="TPR_rpt"/>
</dbReference>
<dbReference type="SUPFAM" id="SSF48452">
    <property type="entry name" value="TPR-like"/>
    <property type="match status" value="2"/>
</dbReference>
<dbReference type="Pfam" id="PF13174">
    <property type="entry name" value="TPR_6"/>
    <property type="match status" value="2"/>
</dbReference>